<dbReference type="PROSITE" id="PS51257">
    <property type="entry name" value="PROKAR_LIPOPROTEIN"/>
    <property type="match status" value="1"/>
</dbReference>
<organism evidence="2">
    <name type="scientific">Thermosphaera aggregans</name>
    <dbReference type="NCBI Taxonomy" id="54254"/>
    <lineage>
        <taxon>Archaea</taxon>
        <taxon>Thermoproteota</taxon>
        <taxon>Thermoprotei</taxon>
        <taxon>Desulfurococcales</taxon>
        <taxon>Desulfurococcaceae</taxon>
        <taxon>Thermosphaera</taxon>
    </lineage>
</organism>
<keyword evidence="1" id="KW-0812">Transmembrane</keyword>
<gene>
    <name evidence="2" type="ORF">ENP55_03240</name>
</gene>
<comment type="caution">
    <text evidence="2">The sequence shown here is derived from an EMBL/GenBank/DDBJ whole genome shotgun (WGS) entry which is preliminary data.</text>
</comment>
<dbReference type="AlphaFoldDB" id="A0A7C2FQQ3"/>
<accession>A0A7C2FQQ3</accession>
<proteinExistence type="predicted"/>
<dbReference type="Pfam" id="PF20358">
    <property type="entry name" value="DUF6653"/>
    <property type="match status" value="1"/>
</dbReference>
<keyword evidence="1" id="KW-1133">Transmembrane helix</keyword>
<evidence type="ECO:0000313" key="2">
    <source>
        <dbReference type="EMBL" id="HEF87303.1"/>
    </source>
</evidence>
<dbReference type="InterPro" id="IPR046595">
    <property type="entry name" value="DUF6653"/>
</dbReference>
<sequence>MRMSEDVWMRHANPWSFATRLPLLLLLTIACWSRAWIGWFFLIPLAVIIAWTFLNPRVFPKPRSTRNWASKGVFGERIMVNRKEYCVEIPEHHVKAAFALTMLSLAGAILLLYGVVFLEPLSTVAGCITAYLGKLWYVDRMVWLFEDFSENPRFKNWVY</sequence>
<feature type="transmembrane region" description="Helical" evidence="1">
    <location>
        <begin position="36"/>
        <end position="54"/>
    </location>
</feature>
<name>A0A7C2FQQ3_9CREN</name>
<feature type="transmembrane region" description="Helical" evidence="1">
    <location>
        <begin position="97"/>
        <end position="118"/>
    </location>
</feature>
<evidence type="ECO:0000256" key="1">
    <source>
        <dbReference type="SAM" id="Phobius"/>
    </source>
</evidence>
<reference evidence="2" key="1">
    <citation type="journal article" date="2020" name="mSystems">
        <title>Genome- and Community-Level Interaction Insights into Carbon Utilization and Element Cycling Functions of Hydrothermarchaeota in Hydrothermal Sediment.</title>
        <authorList>
            <person name="Zhou Z."/>
            <person name="Liu Y."/>
            <person name="Xu W."/>
            <person name="Pan J."/>
            <person name="Luo Z.H."/>
            <person name="Li M."/>
        </authorList>
    </citation>
    <scope>NUCLEOTIDE SEQUENCE [LARGE SCALE GENOMIC DNA]</scope>
    <source>
        <strain evidence="2">SpSt-23</strain>
    </source>
</reference>
<keyword evidence="1" id="KW-0472">Membrane</keyword>
<protein>
    <submittedName>
        <fullName evidence="2">Uncharacterized protein</fullName>
    </submittedName>
</protein>
<dbReference type="EMBL" id="DSJT01000019">
    <property type="protein sequence ID" value="HEF87303.1"/>
    <property type="molecule type" value="Genomic_DNA"/>
</dbReference>